<dbReference type="Gene3D" id="2.170.15.10">
    <property type="entry name" value="Proaerolysin, chain A, domain 3"/>
    <property type="match status" value="1"/>
</dbReference>
<dbReference type="EMBL" id="CP023778">
    <property type="protein sequence ID" value="ATL69250.1"/>
    <property type="molecule type" value="Genomic_DNA"/>
</dbReference>
<protein>
    <submittedName>
        <fullName evidence="1">Uncharacterized protein</fullName>
    </submittedName>
</protein>
<evidence type="ECO:0000313" key="2">
    <source>
        <dbReference type="Proteomes" id="UP000221961"/>
    </source>
</evidence>
<organism evidence="1 2">
    <name type="scientific">Nocardia terpenica</name>
    <dbReference type="NCBI Taxonomy" id="455432"/>
    <lineage>
        <taxon>Bacteria</taxon>
        <taxon>Bacillati</taxon>
        <taxon>Actinomycetota</taxon>
        <taxon>Actinomycetes</taxon>
        <taxon>Mycobacteriales</taxon>
        <taxon>Nocardiaceae</taxon>
        <taxon>Nocardia</taxon>
    </lineage>
</organism>
<gene>
    <name evidence="1" type="ORF">CRH09_26820</name>
</gene>
<proteinExistence type="predicted"/>
<dbReference type="KEGG" id="ntp:CRH09_26820"/>
<dbReference type="Proteomes" id="UP000221961">
    <property type="component" value="Chromosome"/>
</dbReference>
<reference evidence="1 2" key="1">
    <citation type="submission" date="2017-10" db="EMBL/GenBank/DDBJ databases">
        <title>Comparative genomics between pathogenic Norcardia.</title>
        <authorList>
            <person name="Zeng L."/>
        </authorList>
    </citation>
    <scope>NUCLEOTIDE SEQUENCE [LARGE SCALE GENOMIC DNA]</scope>
    <source>
        <strain evidence="1 2">NC_YFY_NT001</strain>
    </source>
</reference>
<dbReference type="AlphaFoldDB" id="A0A291RPL9"/>
<name>A0A291RPL9_9NOCA</name>
<sequence length="170" mass="18715">MNGFRNVDCGFRGTVERDFAPPPVLKAPALRNCTDKTVTQVFRFEQKYERNVTDKTGLTIGGKLSVNYVPNGGGTGGGGEFNIAFTKEQSHSTTWGSAQAVEFRADVDARRSGYVEWDPVFQIAKGWIYVKENGANSPSANAKFPISFLMAPDNIRDAARLTLQTERARC</sequence>
<evidence type="ECO:0000313" key="1">
    <source>
        <dbReference type="EMBL" id="ATL69250.1"/>
    </source>
</evidence>
<accession>A0A291RPL9</accession>